<dbReference type="PIRSF" id="PIRSF006493">
    <property type="entry name" value="Prok_Ku"/>
    <property type="match status" value="1"/>
</dbReference>
<keyword evidence="1 2" id="KW-0238">DNA-binding</keyword>
<gene>
    <name evidence="2" type="primary">ku</name>
    <name evidence="4" type="ORF">BJF93_04085</name>
</gene>
<dbReference type="Pfam" id="PF02735">
    <property type="entry name" value="Ku"/>
    <property type="match status" value="1"/>
</dbReference>
<dbReference type="InterPro" id="IPR016194">
    <property type="entry name" value="SPOC-like_C_dom_sf"/>
</dbReference>
<organism evidence="4 5">
    <name type="scientific">Xaviernesmea oryzae</name>
    <dbReference type="NCBI Taxonomy" id="464029"/>
    <lineage>
        <taxon>Bacteria</taxon>
        <taxon>Pseudomonadati</taxon>
        <taxon>Pseudomonadota</taxon>
        <taxon>Alphaproteobacteria</taxon>
        <taxon>Hyphomicrobiales</taxon>
        <taxon>Rhizobiaceae</taxon>
        <taxon>Rhizobium/Agrobacterium group</taxon>
        <taxon>Xaviernesmea</taxon>
    </lineage>
</organism>
<keyword evidence="2" id="KW-0234">DNA repair</keyword>
<evidence type="ECO:0000313" key="5">
    <source>
        <dbReference type="Proteomes" id="UP000186364"/>
    </source>
</evidence>
<sequence>MAARNSWKGYLKLSLVTCPVAMSPATSEAEKVRFRTLNRKTGHPIVSHYVDAVTGKAVADDDVVKGYPKGEDAYVMLEDEEIEAVALDSTRTIDIDMFVPAESISWVYLDTPHYLEPDDEVGEEAFAVIREAMRAAKVVAISRLVLYRRERAVMLEPRDGGIVLWTLRYGDEVREAADYFDGLDDAKPDAAHLKLAQQVIAKQTRAWSEEIVDDPVQDRLLDIIDAKKKKKTRAKKKAAPKAPPTTNVVNIMDALKASLKNAKQTGAGGKGSEKKSA</sequence>
<dbReference type="InterPro" id="IPR006164">
    <property type="entry name" value="DNA_bd_Ku70/Ku80"/>
</dbReference>
<protein>
    <recommendedName>
        <fullName evidence="2">Non-homologous end joining protein Ku</fullName>
    </recommendedName>
</protein>
<dbReference type="GO" id="GO:0006310">
    <property type="term" value="P:DNA recombination"/>
    <property type="evidence" value="ECO:0007669"/>
    <property type="project" value="UniProtKB-KW"/>
</dbReference>
<comment type="subunit">
    <text evidence="2">Homodimer. Interacts with LigD.</text>
</comment>
<dbReference type="Proteomes" id="UP000186364">
    <property type="component" value="Unassembled WGS sequence"/>
</dbReference>
<dbReference type="SUPFAM" id="SSF100939">
    <property type="entry name" value="SPOC domain-like"/>
    <property type="match status" value="1"/>
</dbReference>
<comment type="caution">
    <text evidence="4">The sequence shown here is derived from an EMBL/GenBank/DDBJ whole genome shotgun (WGS) entry which is preliminary data.</text>
</comment>
<evidence type="ECO:0000313" key="4">
    <source>
        <dbReference type="EMBL" id="OLP59106.1"/>
    </source>
</evidence>
<keyword evidence="5" id="KW-1185">Reference proteome</keyword>
<dbReference type="AlphaFoldDB" id="A0A1Q9AUH4"/>
<evidence type="ECO:0000256" key="2">
    <source>
        <dbReference type="HAMAP-Rule" id="MF_01875"/>
    </source>
</evidence>
<comment type="similarity">
    <text evidence="2">Belongs to the prokaryotic Ku family.</text>
</comment>
<evidence type="ECO:0000259" key="3">
    <source>
        <dbReference type="SMART" id="SM00559"/>
    </source>
</evidence>
<dbReference type="GO" id="GO:0003690">
    <property type="term" value="F:double-stranded DNA binding"/>
    <property type="evidence" value="ECO:0007669"/>
    <property type="project" value="UniProtKB-UniRule"/>
</dbReference>
<dbReference type="HAMAP" id="MF_01875">
    <property type="entry name" value="Prokaryotic_Ku"/>
    <property type="match status" value="1"/>
</dbReference>
<dbReference type="GO" id="GO:0006303">
    <property type="term" value="P:double-strand break repair via nonhomologous end joining"/>
    <property type="evidence" value="ECO:0007669"/>
    <property type="project" value="UniProtKB-UniRule"/>
</dbReference>
<comment type="function">
    <text evidence="2">With LigD forms a non-homologous end joining (NHEJ) DNA repair enzyme, which repairs dsDNA breaks with reduced fidelity. Binds linear dsDNA with 5'- and 3'- overhangs but not closed circular dsDNA nor ssDNA. Recruits and stimulates the ligase activity of LigD.</text>
</comment>
<keyword evidence="2" id="KW-0233">DNA recombination</keyword>
<dbReference type="OrthoDB" id="9780854at2"/>
<proteinExistence type="inferred from homology"/>
<name>A0A1Q9AUH4_9HYPH</name>
<feature type="domain" description="Ku" evidence="3">
    <location>
        <begin position="55"/>
        <end position="185"/>
    </location>
</feature>
<dbReference type="PANTHER" id="PTHR41251">
    <property type="entry name" value="NON-HOMOLOGOUS END JOINING PROTEIN KU"/>
    <property type="match status" value="1"/>
</dbReference>
<dbReference type="PANTHER" id="PTHR41251:SF1">
    <property type="entry name" value="NON-HOMOLOGOUS END JOINING PROTEIN KU"/>
    <property type="match status" value="1"/>
</dbReference>
<evidence type="ECO:0000256" key="1">
    <source>
        <dbReference type="ARBA" id="ARBA00023125"/>
    </source>
</evidence>
<dbReference type="InterPro" id="IPR009187">
    <property type="entry name" value="Prok_Ku"/>
</dbReference>
<dbReference type="EMBL" id="MKIP01000053">
    <property type="protein sequence ID" value="OLP59106.1"/>
    <property type="molecule type" value="Genomic_DNA"/>
</dbReference>
<dbReference type="SMART" id="SM00559">
    <property type="entry name" value="Ku78"/>
    <property type="match status" value="1"/>
</dbReference>
<dbReference type="NCBIfam" id="TIGR02772">
    <property type="entry name" value="Ku_bact"/>
    <property type="match status" value="1"/>
</dbReference>
<reference evidence="4 5" key="1">
    <citation type="submission" date="2016-09" db="EMBL/GenBank/DDBJ databases">
        <title>Rhizobium sp. nov., a novel species isolated from the rice rhizosphere.</title>
        <authorList>
            <person name="Zhao J."/>
            <person name="Zhang X."/>
        </authorList>
    </citation>
    <scope>NUCLEOTIDE SEQUENCE [LARGE SCALE GENOMIC DNA]</scope>
    <source>
        <strain evidence="4 5">1.7048</strain>
    </source>
</reference>
<dbReference type="RefSeq" id="WP_075628449.1">
    <property type="nucleotide sequence ID" value="NZ_FOAM01000004.1"/>
</dbReference>
<keyword evidence="2" id="KW-0227">DNA damage</keyword>
<accession>A0A1Q9AUH4</accession>
<dbReference type="Gene3D" id="2.40.290.10">
    <property type="match status" value="1"/>
</dbReference>